<feature type="compositionally biased region" description="Basic and acidic residues" evidence="1">
    <location>
        <begin position="1"/>
        <end position="23"/>
    </location>
</feature>
<feature type="domain" description="DUF4604" evidence="2">
    <location>
        <begin position="17"/>
        <end position="189"/>
    </location>
</feature>
<dbReference type="Pfam" id="PF15377">
    <property type="entry name" value="DUF4604"/>
    <property type="match status" value="1"/>
</dbReference>
<organism evidence="3 4">
    <name type="scientific">Malassezia psittaci</name>
    <dbReference type="NCBI Taxonomy" id="1821823"/>
    <lineage>
        <taxon>Eukaryota</taxon>
        <taxon>Fungi</taxon>
        <taxon>Dikarya</taxon>
        <taxon>Basidiomycota</taxon>
        <taxon>Ustilaginomycotina</taxon>
        <taxon>Malasseziomycetes</taxon>
        <taxon>Malasseziales</taxon>
        <taxon>Malasseziaceae</taxon>
        <taxon>Malassezia</taxon>
    </lineage>
</organism>
<dbReference type="AlphaFoldDB" id="A0AAF0F2J8"/>
<name>A0AAF0F2J8_9BASI</name>
<feature type="compositionally biased region" description="Basic and acidic residues" evidence="1">
    <location>
        <begin position="98"/>
        <end position="125"/>
    </location>
</feature>
<sequence length="191" mass="21355">MTPSRGADHGLSARDKKNLRYEAEVPGFLQQLHSHVHATKQSNSSKRFHKDDSQDPVLAFLGEHDRETNTQARPESSSRGDGYRSDDDLADAQIVVMKEGKHLSREEYRDATNSQRKEVYPKETVAEPISTIAARHKSARKPTSKTLAQAKNLIDVHRDSRISQAGDKSSAQRPPRKPKKSGGLSFDIDQD</sequence>
<keyword evidence="4" id="KW-1185">Reference proteome</keyword>
<dbReference type="EMBL" id="CP118375">
    <property type="protein sequence ID" value="WFD41665.1"/>
    <property type="molecule type" value="Genomic_DNA"/>
</dbReference>
<evidence type="ECO:0000259" key="2">
    <source>
        <dbReference type="Pfam" id="PF15377"/>
    </source>
</evidence>
<feature type="compositionally biased region" description="Polar residues" evidence="1">
    <location>
        <begin position="162"/>
        <end position="172"/>
    </location>
</feature>
<gene>
    <name evidence="3" type="ORF">MPSI1_000297</name>
</gene>
<reference evidence="3" key="1">
    <citation type="submission" date="2023-02" db="EMBL/GenBank/DDBJ databases">
        <title>Mating type loci evolution in Malassezia.</title>
        <authorList>
            <person name="Coelho M.A."/>
        </authorList>
    </citation>
    <scope>NUCLEOTIDE SEQUENCE</scope>
    <source>
        <strain evidence="3">CBS 14136</strain>
    </source>
</reference>
<evidence type="ECO:0000313" key="3">
    <source>
        <dbReference type="EMBL" id="WFD41665.1"/>
    </source>
</evidence>
<feature type="region of interest" description="Disordered" evidence="1">
    <location>
        <begin position="1"/>
        <end position="191"/>
    </location>
</feature>
<protein>
    <recommendedName>
        <fullName evidence="2">DUF4604 domain-containing protein</fullName>
    </recommendedName>
</protein>
<feature type="compositionally biased region" description="Basic residues" evidence="1">
    <location>
        <begin position="134"/>
        <end position="143"/>
    </location>
</feature>
<feature type="compositionally biased region" description="Basic and acidic residues" evidence="1">
    <location>
        <begin position="76"/>
        <end position="87"/>
    </location>
</feature>
<dbReference type="InterPro" id="IPR027911">
    <property type="entry name" value="DUF4604"/>
</dbReference>
<accession>A0AAF0F2J8</accession>
<evidence type="ECO:0000313" key="4">
    <source>
        <dbReference type="Proteomes" id="UP001214628"/>
    </source>
</evidence>
<proteinExistence type="predicted"/>
<dbReference type="Proteomes" id="UP001214628">
    <property type="component" value="Chromosome 1"/>
</dbReference>
<evidence type="ECO:0000256" key="1">
    <source>
        <dbReference type="SAM" id="MobiDB-lite"/>
    </source>
</evidence>